<dbReference type="AlphaFoldDB" id="A0A8X6P6I2"/>
<evidence type="ECO:0000313" key="3">
    <source>
        <dbReference type="Proteomes" id="UP000887013"/>
    </source>
</evidence>
<evidence type="ECO:0000313" key="2">
    <source>
        <dbReference type="EMBL" id="GFT53822.1"/>
    </source>
</evidence>
<feature type="compositionally biased region" description="Basic and acidic residues" evidence="1">
    <location>
        <begin position="72"/>
        <end position="82"/>
    </location>
</feature>
<dbReference type="EMBL" id="BMAW01017409">
    <property type="protein sequence ID" value="GFT53822.1"/>
    <property type="molecule type" value="Genomic_DNA"/>
</dbReference>
<gene>
    <name evidence="2" type="ORF">NPIL_578361</name>
</gene>
<dbReference type="OrthoDB" id="10461339at2759"/>
<proteinExistence type="predicted"/>
<reference evidence="2" key="1">
    <citation type="submission" date="2020-08" db="EMBL/GenBank/DDBJ databases">
        <title>Multicomponent nature underlies the extraordinary mechanical properties of spider dragline silk.</title>
        <authorList>
            <person name="Kono N."/>
            <person name="Nakamura H."/>
            <person name="Mori M."/>
            <person name="Yoshida Y."/>
            <person name="Ohtoshi R."/>
            <person name="Malay A.D."/>
            <person name="Moran D.A.P."/>
            <person name="Tomita M."/>
            <person name="Numata K."/>
            <person name="Arakawa K."/>
        </authorList>
    </citation>
    <scope>NUCLEOTIDE SEQUENCE</scope>
</reference>
<keyword evidence="3" id="KW-1185">Reference proteome</keyword>
<feature type="region of interest" description="Disordered" evidence="1">
    <location>
        <begin position="60"/>
        <end position="82"/>
    </location>
</feature>
<dbReference type="Proteomes" id="UP000887013">
    <property type="component" value="Unassembled WGS sequence"/>
</dbReference>
<sequence length="82" mass="9863">MKFTNNRDSDRDPFVRKKAGFDVISFQFRMALSRLETEVPRAASRFFHFPGKRFHWGDGREFRERRKAGDKHRKESTTVDNR</sequence>
<protein>
    <submittedName>
        <fullName evidence="2">Uncharacterized protein</fullName>
    </submittedName>
</protein>
<name>A0A8X6P6I2_NEPPI</name>
<comment type="caution">
    <text evidence="2">The sequence shown here is derived from an EMBL/GenBank/DDBJ whole genome shotgun (WGS) entry which is preliminary data.</text>
</comment>
<evidence type="ECO:0000256" key="1">
    <source>
        <dbReference type="SAM" id="MobiDB-lite"/>
    </source>
</evidence>
<organism evidence="2 3">
    <name type="scientific">Nephila pilipes</name>
    <name type="common">Giant wood spider</name>
    <name type="synonym">Nephila maculata</name>
    <dbReference type="NCBI Taxonomy" id="299642"/>
    <lineage>
        <taxon>Eukaryota</taxon>
        <taxon>Metazoa</taxon>
        <taxon>Ecdysozoa</taxon>
        <taxon>Arthropoda</taxon>
        <taxon>Chelicerata</taxon>
        <taxon>Arachnida</taxon>
        <taxon>Araneae</taxon>
        <taxon>Araneomorphae</taxon>
        <taxon>Entelegynae</taxon>
        <taxon>Araneoidea</taxon>
        <taxon>Nephilidae</taxon>
        <taxon>Nephila</taxon>
    </lineage>
</organism>
<accession>A0A8X6P6I2</accession>